<dbReference type="InterPro" id="IPR028250">
    <property type="entry name" value="DsbDN"/>
</dbReference>
<evidence type="ECO:0000313" key="4">
    <source>
        <dbReference type="Proteomes" id="UP000241247"/>
    </source>
</evidence>
<dbReference type="Proteomes" id="UP000241247">
    <property type="component" value="Unassembled WGS sequence"/>
</dbReference>
<dbReference type="EMBL" id="PZZZ01000001">
    <property type="protein sequence ID" value="PTM98502.1"/>
    <property type="molecule type" value="Genomic_DNA"/>
</dbReference>
<keyword evidence="4" id="KW-1185">Reference proteome</keyword>
<accession>A0A2T5BHN4</accession>
<protein>
    <submittedName>
        <fullName evidence="3">DsbC/DsbD-like thiol-disulfide interchange protein</fullName>
    </submittedName>
</protein>
<proteinExistence type="predicted"/>
<dbReference type="Pfam" id="PF11412">
    <property type="entry name" value="DsbD_N"/>
    <property type="match status" value="1"/>
</dbReference>
<dbReference type="OrthoDB" id="9811036at2"/>
<dbReference type="RefSeq" id="WP_108000887.1">
    <property type="nucleotide sequence ID" value="NZ_JBHEEX010000008.1"/>
</dbReference>
<feature type="chain" id="PRO_5015450022" evidence="1">
    <location>
        <begin position="23"/>
        <end position="274"/>
    </location>
</feature>
<name>A0A2T5BHN4_MYCDI</name>
<dbReference type="AlphaFoldDB" id="A0A2T5BHN4"/>
<sequence>MRGFRVVFMCLAALSAPVPAIAASSAWHETEGGRVRLVVFPERTDGSIPALLDIRLEPGWRTYWRDPGESGVPPTVSLPESSGLKLESLRFPVPKHFDDGFSRYTGYDRSVGLPLTLKQKVPGPETTQVSASVFLGICQDICIPVQAELSVELQAGAAVDPAEAADLKAAEAALPAPPSPDFAVIDARWNDDGKSLAVAFTAPGTTPQVFVSGPDGFQFGTAMPTRSGDSYHVEVPLLRKPKNASLSGAAILFTATSGGRAMETTLAIAPHAAP</sequence>
<reference evidence="3 4" key="1">
    <citation type="submission" date="2018-04" db="EMBL/GenBank/DDBJ databases">
        <title>Genomic Encyclopedia of Type Strains, Phase IV (KMG-IV): sequencing the most valuable type-strain genomes for metagenomic binning, comparative biology and taxonomic classification.</title>
        <authorList>
            <person name="Goeker M."/>
        </authorList>
    </citation>
    <scope>NUCLEOTIDE SEQUENCE [LARGE SCALE GENOMIC DNA]</scope>
    <source>
        <strain evidence="3 4">DSM 7138</strain>
    </source>
</reference>
<keyword evidence="1" id="KW-0732">Signal</keyword>
<evidence type="ECO:0000313" key="3">
    <source>
        <dbReference type="EMBL" id="PTM98502.1"/>
    </source>
</evidence>
<evidence type="ECO:0000256" key="1">
    <source>
        <dbReference type="SAM" id="SignalP"/>
    </source>
</evidence>
<organism evidence="3 4">
    <name type="scientific">Mycoplana dimorpha</name>
    <dbReference type="NCBI Taxonomy" id="28320"/>
    <lineage>
        <taxon>Bacteria</taxon>
        <taxon>Pseudomonadati</taxon>
        <taxon>Pseudomonadota</taxon>
        <taxon>Alphaproteobacteria</taxon>
        <taxon>Hyphomicrobiales</taxon>
        <taxon>Rhizobiaceae</taxon>
        <taxon>Mycoplana</taxon>
    </lineage>
</organism>
<feature type="domain" description="Thiol:disulfide interchange protein DsbD N-terminal" evidence="2">
    <location>
        <begin position="46"/>
        <end position="150"/>
    </location>
</feature>
<comment type="caution">
    <text evidence="3">The sequence shown here is derived from an EMBL/GenBank/DDBJ whole genome shotgun (WGS) entry which is preliminary data.</text>
</comment>
<evidence type="ECO:0000259" key="2">
    <source>
        <dbReference type="Pfam" id="PF11412"/>
    </source>
</evidence>
<feature type="signal peptide" evidence="1">
    <location>
        <begin position="1"/>
        <end position="22"/>
    </location>
</feature>
<gene>
    <name evidence="3" type="ORF">C7449_101165</name>
</gene>